<dbReference type="AlphaFoldDB" id="A0A9X4KTC7"/>
<reference evidence="1" key="1">
    <citation type="submission" date="2022-10" db="EMBL/GenBank/DDBJ databases">
        <title>Comparative genomic analysis of Cohnella hashimotonis sp. nov., isolated from the International Space Station.</title>
        <authorList>
            <person name="Simpson A."/>
            <person name="Venkateswaran K."/>
        </authorList>
    </citation>
    <scope>NUCLEOTIDE SEQUENCE</scope>
    <source>
        <strain evidence="1">DSM 28161</strain>
    </source>
</reference>
<name>A0A9X4KTC7_9BACL</name>
<comment type="caution">
    <text evidence="1">The sequence shown here is derived from an EMBL/GenBank/DDBJ whole genome shotgun (WGS) entry which is preliminary data.</text>
</comment>
<dbReference type="RefSeq" id="WP_277533233.1">
    <property type="nucleotide sequence ID" value="NZ_JAPDIA010000003.1"/>
</dbReference>
<accession>A0A9X4KTC7</accession>
<protein>
    <submittedName>
        <fullName evidence="1">Uncharacterized protein</fullName>
    </submittedName>
</protein>
<gene>
    <name evidence="1" type="ORF">OMP40_16125</name>
</gene>
<dbReference type="EMBL" id="JAPDIA010000003">
    <property type="protein sequence ID" value="MDG0810726.1"/>
    <property type="molecule type" value="Genomic_DNA"/>
</dbReference>
<organism evidence="1 2">
    <name type="scientific">Cohnella rhizosphaerae</name>
    <dbReference type="NCBI Taxonomy" id="1457232"/>
    <lineage>
        <taxon>Bacteria</taxon>
        <taxon>Bacillati</taxon>
        <taxon>Bacillota</taxon>
        <taxon>Bacilli</taxon>
        <taxon>Bacillales</taxon>
        <taxon>Paenibacillaceae</taxon>
        <taxon>Cohnella</taxon>
    </lineage>
</organism>
<dbReference type="Proteomes" id="UP001153404">
    <property type="component" value="Unassembled WGS sequence"/>
</dbReference>
<evidence type="ECO:0000313" key="2">
    <source>
        <dbReference type="Proteomes" id="UP001153404"/>
    </source>
</evidence>
<proteinExistence type="predicted"/>
<sequence length="109" mass="12724">MSMEELLKDLQGQRTFQEDPNHVSLDKLFNEAFMSKYTNFDSFLAFLEKGNFQVYSHEDIKNLHEELWERHVARETRFADWKSMLDTANAEYAGKKSVTQPACGPAEFP</sequence>
<evidence type="ECO:0000313" key="1">
    <source>
        <dbReference type="EMBL" id="MDG0810726.1"/>
    </source>
</evidence>
<keyword evidence="2" id="KW-1185">Reference proteome</keyword>